<evidence type="ECO:0000256" key="3">
    <source>
        <dbReference type="ARBA" id="ARBA00022679"/>
    </source>
</evidence>
<gene>
    <name evidence="7" type="ORF">FS320_02255</name>
</gene>
<dbReference type="InterPro" id="IPR029063">
    <property type="entry name" value="SAM-dependent_MTases_sf"/>
</dbReference>
<dbReference type="GO" id="GO:0003676">
    <property type="term" value="F:nucleic acid binding"/>
    <property type="evidence" value="ECO:0007669"/>
    <property type="project" value="InterPro"/>
</dbReference>
<evidence type="ECO:0000256" key="2">
    <source>
        <dbReference type="ARBA" id="ARBA00022603"/>
    </source>
</evidence>
<dbReference type="SUPFAM" id="SSF53335">
    <property type="entry name" value="S-adenosyl-L-methionine-dependent methyltransferases"/>
    <property type="match status" value="1"/>
</dbReference>
<keyword evidence="8" id="KW-1185">Reference proteome</keyword>
<evidence type="ECO:0000313" key="8">
    <source>
        <dbReference type="Proteomes" id="UP000403266"/>
    </source>
</evidence>
<keyword evidence="3 7" id="KW-0808">Transferase</keyword>
<evidence type="ECO:0000256" key="1">
    <source>
        <dbReference type="ARBA" id="ARBA00011900"/>
    </source>
</evidence>
<evidence type="ECO:0000313" key="7">
    <source>
        <dbReference type="EMBL" id="MPR24074.1"/>
    </source>
</evidence>
<dbReference type="PANTHER" id="PTHR33841:SF1">
    <property type="entry name" value="DNA METHYLTRANSFERASE A"/>
    <property type="match status" value="1"/>
</dbReference>
<evidence type="ECO:0000256" key="5">
    <source>
        <dbReference type="ARBA" id="ARBA00047942"/>
    </source>
</evidence>
<protein>
    <recommendedName>
        <fullName evidence="1">site-specific DNA-methyltransferase (adenine-specific)</fullName>
        <ecNumber evidence="1">2.1.1.72</ecNumber>
    </recommendedName>
</protein>
<evidence type="ECO:0000259" key="6">
    <source>
        <dbReference type="Pfam" id="PF07669"/>
    </source>
</evidence>
<reference evidence="7 8" key="1">
    <citation type="journal article" date="2019" name="Syst. Appl. Microbiol.">
        <title>Microvirga tunisiensis sp. nov., a root nodule symbiotic bacterium isolated from Lupinus micranthus and L. luteus grown in Northern Tunisia.</title>
        <authorList>
            <person name="Msaddak A."/>
            <person name="Rejili M."/>
            <person name="Duran D."/>
            <person name="Mars M."/>
            <person name="Palacios J.M."/>
            <person name="Ruiz-Argueso T."/>
            <person name="Rey L."/>
            <person name="Imperial J."/>
        </authorList>
    </citation>
    <scope>NUCLEOTIDE SEQUENCE [LARGE SCALE GENOMIC DNA]</scope>
    <source>
        <strain evidence="7 8">Lmie10</strain>
    </source>
</reference>
<dbReference type="InterPro" id="IPR011639">
    <property type="entry name" value="MethylTrfase_TaqI-like_dom"/>
</dbReference>
<dbReference type="RefSeq" id="WP_152708986.1">
    <property type="nucleotide sequence ID" value="NZ_VOSJ01000007.1"/>
</dbReference>
<comment type="catalytic activity">
    <reaction evidence="5">
        <text>a 2'-deoxyadenosine in DNA + S-adenosyl-L-methionine = an N(6)-methyl-2'-deoxyadenosine in DNA + S-adenosyl-L-homocysteine + H(+)</text>
        <dbReference type="Rhea" id="RHEA:15197"/>
        <dbReference type="Rhea" id="RHEA-COMP:12418"/>
        <dbReference type="Rhea" id="RHEA-COMP:12419"/>
        <dbReference type="ChEBI" id="CHEBI:15378"/>
        <dbReference type="ChEBI" id="CHEBI:57856"/>
        <dbReference type="ChEBI" id="CHEBI:59789"/>
        <dbReference type="ChEBI" id="CHEBI:90615"/>
        <dbReference type="ChEBI" id="CHEBI:90616"/>
        <dbReference type="EC" id="2.1.1.72"/>
    </reaction>
</comment>
<dbReference type="PRINTS" id="PR00507">
    <property type="entry name" value="N12N6MTFRASE"/>
</dbReference>
<keyword evidence="4" id="KW-0949">S-adenosyl-L-methionine</keyword>
<evidence type="ECO:0000256" key="4">
    <source>
        <dbReference type="ARBA" id="ARBA00022691"/>
    </source>
</evidence>
<dbReference type="EC" id="2.1.1.72" evidence="1"/>
<dbReference type="InterPro" id="IPR002052">
    <property type="entry name" value="DNA_methylase_N6_adenine_CS"/>
</dbReference>
<dbReference type="Proteomes" id="UP000403266">
    <property type="component" value="Unassembled WGS sequence"/>
</dbReference>
<dbReference type="PROSITE" id="PS00092">
    <property type="entry name" value="N6_MTASE"/>
    <property type="match status" value="1"/>
</dbReference>
<accession>A0A5N7MD90</accession>
<dbReference type="AlphaFoldDB" id="A0A5N7MD90"/>
<proteinExistence type="predicted"/>
<dbReference type="PANTHER" id="PTHR33841">
    <property type="entry name" value="DNA METHYLTRANSFERASE YEEA-RELATED"/>
    <property type="match status" value="1"/>
</dbReference>
<dbReference type="InterPro" id="IPR050953">
    <property type="entry name" value="N4_N6_ade-DNA_methylase"/>
</dbReference>
<comment type="caution">
    <text evidence="7">The sequence shown here is derived from an EMBL/GenBank/DDBJ whole genome shotgun (WGS) entry which is preliminary data.</text>
</comment>
<dbReference type="OrthoDB" id="9806213at2"/>
<dbReference type="Pfam" id="PF07669">
    <property type="entry name" value="Eco57I"/>
    <property type="match status" value="1"/>
</dbReference>
<dbReference type="GO" id="GO:0009007">
    <property type="term" value="F:site-specific DNA-methyltransferase (adenine-specific) activity"/>
    <property type="evidence" value="ECO:0007669"/>
    <property type="project" value="UniProtKB-EC"/>
</dbReference>
<feature type="domain" description="Type II methyltransferase M.TaqI-like" evidence="6">
    <location>
        <begin position="380"/>
        <end position="668"/>
    </location>
</feature>
<sequence length="698" mass="79025">MMDKETRNSLQNATQKARSILTSDFEEQLSATFDIMASGEIAPKGGAHLSKSQVAIRDRIVAAIEHKRAVGMKPSEAVQDYIRDAAFTTLNRFAALKMLEARELVRECITRGDQSNGYVEFIGAAPSLRLLADSEGYRLFFECIFDELSTEIKVLFDRRDPASLLWPRKLAFDTLLEVLNAADLNGVWGEDETIGWIYQYFNSREDVRRARYDEKGKPKPPQNSRELAVRNQFFTPNYVVRFLGDNTLGRIWYEMRQGNTRLKDVCEYMVRLPGETFAEMNEEVSFDVVPDGLSYEESWHRPVRVPFRPKKDPRSMRGLDPACGSGHFLLGLFDLFLIIYEEAWEDANSPAFDETGKTLREEYATLEELRRALPGLILKHNLHGVDIDPRCAQIAQLALWMRAQRAFKDFSVPRAERSKIRRSNIVIAEPMPGEKDLFAEFVRGLKEDRLEELLRKALAIPPEQTVRATKAMAETLAELIETVWEGMKLAGEMGTLLRIEQDLTRAIEKGRAEWDDRLPLFRVAEFGISDVKLGKLARVLPGGGDDFWTKAERLVFCALSDYASSATNGRAARRRLFVEDAAQGFALVDLVNKRFEVILMNPPFGAGSSVAKPVFERQYPRTKNDVYAAFIERGVSLLNSRARLGAITSRTGLFLSTFKKWREEILLKEARPVVVADLGMGVLDGAMVETAAYCLEVV</sequence>
<dbReference type="GO" id="GO:0032259">
    <property type="term" value="P:methylation"/>
    <property type="evidence" value="ECO:0007669"/>
    <property type="project" value="UniProtKB-KW"/>
</dbReference>
<dbReference type="EMBL" id="VOSK01000003">
    <property type="protein sequence ID" value="MPR24074.1"/>
    <property type="molecule type" value="Genomic_DNA"/>
</dbReference>
<dbReference type="GO" id="GO:0006304">
    <property type="term" value="P:DNA modification"/>
    <property type="evidence" value="ECO:0007669"/>
    <property type="project" value="InterPro"/>
</dbReference>
<organism evidence="7 8">
    <name type="scientific">Microvirga tunisiensis</name>
    <dbReference type="NCBI Taxonomy" id="2108360"/>
    <lineage>
        <taxon>Bacteria</taxon>
        <taxon>Pseudomonadati</taxon>
        <taxon>Pseudomonadota</taxon>
        <taxon>Alphaproteobacteria</taxon>
        <taxon>Hyphomicrobiales</taxon>
        <taxon>Methylobacteriaceae</taxon>
        <taxon>Microvirga</taxon>
    </lineage>
</organism>
<keyword evidence="2 7" id="KW-0489">Methyltransferase</keyword>
<dbReference type="Gene3D" id="3.40.50.150">
    <property type="entry name" value="Vaccinia Virus protein VP39"/>
    <property type="match status" value="2"/>
</dbReference>
<name>A0A5N7MD90_9HYPH</name>